<name>A0A7S1DHT2_HEMAN</name>
<evidence type="ECO:0008006" key="4">
    <source>
        <dbReference type="Google" id="ProtNLM"/>
    </source>
</evidence>
<sequence length="197" mass="21331">MGCGPSREVGALRTSQTQVVLVGSSKTDVKVVPKASPPPPTYNKGEIEKWMASSHPSTAPGTASEGASRPPAHGDADIAAATRLLREESTVHDYGNGDIYKGQMKSMRRHGKGTMVWQNGHSYEGDWEEDKMHGEGEYRWPDGQVYVGEFNHGKKEGMGVMQYADGETKYVGGFVNNEPAGSGVWYLPGGQRRLTSS</sequence>
<dbReference type="SUPFAM" id="SSF82185">
    <property type="entry name" value="Histone H3 K4-specific methyltransferase SET7/9 N-terminal domain"/>
    <property type="match status" value="1"/>
</dbReference>
<dbReference type="EMBL" id="HBFX01005795">
    <property type="protein sequence ID" value="CAD8949017.1"/>
    <property type="molecule type" value="Transcribed_RNA"/>
</dbReference>
<evidence type="ECO:0000256" key="1">
    <source>
        <dbReference type="ARBA" id="ARBA00022737"/>
    </source>
</evidence>
<dbReference type="SMART" id="SM00698">
    <property type="entry name" value="MORN"/>
    <property type="match status" value="4"/>
</dbReference>
<evidence type="ECO:0000256" key="2">
    <source>
        <dbReference type="SAM" id="MobiDB-lite"/>
    </source>
</evidence>
<feature type="region of interest" description="Disordered" evidence="2">
    <location>
        <begin position="25"/>
        <end position="74"/>
    </location>
</feature>
<dbReference type="AlphaFoldDB" id="A0A7S1DHT2"/>
<gene>
    <name evidence="3" type="ORF">HAND00432_LOCUS3535</name>
</gene>
<dbReference type="Gene3D" id="2.20.110.10">
    <property type="entry name" value="Histone H3 K4-specific methyltransferase SET7/9 N-terminal domain"/>
    <property type="match status" value="2"/>
</dbReference>
<dbReference type="PANTHER" id="PTHR43215">
    <property type="entry name" value="RADIAL SPOKE HEAD 1 HOMOLOG"/>
    <property type="match status" value="1"/>
</dbReference>
<evidence type="ECO:0000313" key="3">
    <source>
        <dbReference type="EMBL" id="CAD8949017.1"/>
    </source>
</evidence>
<reference evidence="3" key="1">
    <citation type="submission" date="2021-01" db="EMBL/GenBank/DDBJ databases">
        <authorList>
            <person name="Corre E."/>
            <person name="Pelletier E."/>
            <person name="Niang G."/>
            <person name="Scheremetjew M."/>
            <person name="Finn R."/>
            <person name="Kale V."/>
            <person name="Holt S."/>
            <person name="Cochrane G."/>
            <person name="Meng A."/>
            <person name="Brown T."/>
            <person name="Cohen L."/>
        </authorList>
    </citation>
    <scope>NUCLEOTIDE SEQUENCE</scope>
    <source>
        <strain evidence="3">CCMP644</strain>
    </source>
</reference>
<protein>
    <recommendedName>
        <fullName evidence="4">MORN repeat-containing protein 5</fullName>
    </recommendedName>
</protein>
<keyword evidence="1" id="KW-0677">Repeat</keyword>
<dbReference type="InterPro" id="IPR003409">
    <property type="entry name" value="MORN"/>
</dbReference>
<accession>A0A7S1DHT2</accession>
<dbReference type="Pfam" id="PF02493">
    <property type="entry name" value="MORN"/>
    <property type="match status" value="4"/>
</dbReference>
<proteinExistence type="predicted"/>
<organism evidence="3">
    <name type="scientific">Hemiselmis andersenii</name>
    <name type="common">Cryptophyte alga</name>
    <dbReference type="NCBI Taxonomy" id="464988"/>
    <lineage>
        <taxon>Eukaryota</taxon>
        <taxon>Cryptophyceae</taxon>
        <taxon>Cryptomonadales</taxon>
        <taxon>Hemiselmidaceae</taxon>
        <taxon>Hemiselmis</taxon>
    </lineage>
</organism>
<dbReference type="PANTHER" id="PTHR43215:SF14">
    <property type="entry name" value="RADIAL SPOKE HEAD 1 HOMOLOG"/>
    <property type="match status" value="1"/>
</dbReference>